<evidence type="ECO:0000256" key="1">
    <source>
        <dbReference type="ARBA" id="ARBA00023172"/>
    </source>
</evidence>
<keyword evidence="1" id="KW-0233">DNA recombination</keyword>
<dbReference type="GO" id="GO:0003677">
    <property type="term" value="F:DNA binding"/>
    <property type="evidence" value="ECO:0007669"/>
    <property type="project" value="InterPro"/>
</dbReference>
<dbReference type="InterPro" id="IPR011010">
    <property type="entry name" value="DNA_brk_join_enz"/>
</dbReference>
<comment type="caution">
    <text evidence="2">The sequence shown here is derived from an EMBL/GenBank/DDBJ whole genome shotgun (WGS) entry which is preliminary data.</text>
</comment>
<accession>D1VZC0</accession>
<dbReference type="GO" id="GO:0006310">
    <property type="term" value="P:DNA recombination"/>
    <property type="evidence" value="ECO:0007669"/>
    <property type="project" value="UniProtKB-KW"/>
</dbReference>
<name>D1VZC0_9BACT</name>
<sequence length="273" mass="31972">MSRGYLTNQEYPFSNVKKKKLGTIPVGDTRKNHYLNVQQMTELYRVFIEKRYPDKWKKGYAEKAHYSLGLFLVQYLCNGFNMADAAELKYSKFYFDSGRKAFKFKRVKTRNRTEGDGEVIIPIIEPLQKILDEIAAEPILNGFVFPDILQGATHKANKRKRISQENSNVQDRVIKICEDVLHWEVRPSGTWCRHSYGTNLTHAKVEERYISQSMGHAIDKTITERYIAQYPLENMFEYNNKLLDLQPKVTEEDVKNMTEEQKTEMLLKLLANK</sequence>
<dbReference type="GO" id="GO:0015074">
    <property type="term" value="P:DNA integration"/>
    <property type="evidence" value="ECO:0007669"/>
    <property type="project" value="InterPro"/>
</dbReference>
<dbReference type="InterPro" id="IPR013762">
    <property type="entry name" value="Integrase-like_cat_sf"/>
</dbReference>
<keyword evidence="3" id="KW-1185">Reference proteome</keyword>
<evidence type="ECO:0000313" key="3">
    <source>
        <dbReference type="Proteomes" id="UP000004001"/>
    </source>
</evidence>
<gene>
    <name evidence="2" type="ORF">HMPREF9019_0558</name>
</gene>
<reference evidence="2 3" key="1">
    <citation type="submission" date="2009-12" db="EMBL/GenBank/DDBJ databases">
        <title>Genome Sequence of Prevotella timonensis CRIS 5C-B1.</title>
        <authorList>
            <person name="Durkin A.S."/>
            <person name="Madupu R."/>
            <person name="Torralba M."/>
            <person name="Methe B."/>
            <person name="Sutton G."/>
            <person name="Strausberg R.L."/>
            <person name="Nelson K.E."/>
        </authorList>
    </citation>
    <scope>NUCLEOTIDE SEQUENCE [LARGE SCALE GENOMIC DNA]</scope>
    <source>
        <strain evidence="2 3">CRIS 5C-B1</strain>
    </source>
</reference>
<dbReference type="AlphaFoldDB" id="D1VZC0"/>
<organism evidence="2 3">
    <name type="scientific">Hoylesella timonensis CRIS 5C-B1</name>
    <dbReference type="NCBI Taxonomy" id="679189"/>
    <lineage>
        <taxon>Bacteria</taxon>
        <taxon>Pseudomonadati</taxon>
        <taxon>Bacteroidota</taxon>
        <taxon>Bacteroidia</taxon>
        <taxon>Bacteroidales</taxon>
        <taxon>Prevotellaceae</taxon>
        <taxon>Hoylesella</taxon>
    </lineage>
</organism>
<dbReference type="Gene3D" id="1.10.443.10">
    <property type="entry name" value="Intergrase catalytic core"/>
    <property type="match status" value="1"/>
</dbReference>
<dbReference type="eggNOG" id="COG0582">
    <property type="taxonomic scope" value="Bacteria"/>
</dbReference>
<protein>
    <recommendedName>
        <fullName evidence="4">Tyr recombinase domain-containing protein</fullName>
    </recommendedName>
</protein>
<dbReference type="SUPFAM" id="SSF56349">
    <property type="entry name" value="DNA breaking-rejoining enzymes"/>
    <property type="match status" value="1"/>
</dbReference>
<proteinExistence type="predicted"/>
<evidence type="ECO:0000313" key="2">
    <source>
        <dbReference type="EMBL" id="EFA97532.1"/>
    </source>
</evidence>
<dbReference type="Proteomes" id="UP000004001">
    <property type="component" value="Unassembled WGS sequence"/>
</dbReference>
<evidence type="ECO:0008006" key="4">
    <source>
        <dbReference type="Google" id="ProtNLM"/>
    </source>
</evidence>
<dbReference type="RefSeq" id="WP_008123928.1">
    <property type="nucleotide sequence ID" value="NZ_ADEF01000030.1"/>
</dbReference>
<dbReference type="EMBL" id="ADEF01000030">
    <property type="protein sequence ID" value="EFA97532.1"/>
    <property type="molecule type" value="Genomic_DNA"/>
</dbReference>